<protein>
    <submittedName>
        <fullName evidence="3">Uncharacterized protein</fullName>
    </submittedName>
</protein>
<feature type="transmembrane region" description="Helical" evidence="2">
    <location>
        <begin position="200"/>
        <end position="217"/>
    </location>
</feature>
<sequence>MDKNEELRKILAGRKAKTTTQNSNLDKENSNSNLNSRLNNQNSNLNNNINLNSKNVNKTNQDIKNQAEDKTTSSIFKSNELTKSGRDYNKEPLILKDYTIAMIIHDILNIFLWFVLFFVIIGNTNNYENHISIFGLILFYSIIFFIDIFLFCIITKSNRIIMLYNSVALFYKDNKLIRKFNMIADNNIEFNSFFHLIKSYYFIMLPIALISIMIAITENDNKIYILLSKVIFSLVLAILYDILFRAIIYKKSNKTFDNFIKYSLKLKIDIGWIRGHRSIDRKGISIFFFNKKDYMEIKKYLYVVFGKNLDTNKQ</sequence>
<feature type="compositionally biased region" description="Low complexity" evidence="1">
    <location>
        <begin position="30"/>
        <end position="55"/>
    </location>
</feature>
<keyword evidence="2" id="KW-1133">Transmembrane helix</keyword>
<proteinExistence type="predicted"/>
<keyword evidence="2" id="KW-0812">Transmembrane</keyword>
<gene>
    <name evidence="3" type="ORF">CQ405_02085</name>
</gene>
<evidence type="ECO:0000256" key="2">
    <source>
        <dbReference type="SAM" id="Phobius"/>
    </source>
</evidence>
<dbReference type="EMBL" id="PDHH01000002">
    <property type="protein sequence ID" value="PSM52538.1"/>
    <property type="molecule type" value="Genomic_DNA"/>
</dbReference>
<comment type="caution">
    <text evidence="3">The sequence shown here is derived from an EMBL/GenBank/DDBJ whole genome shotgun (WGS) entry which is preliminary data.</text>
</comment>
<feature type="region of interest" description="Disordered" evidence="1">
    <location>
        <begin position="1"/>
        <end position="55"/>
    </location>
</feature>
<feature type="transmembrane region" description="Helical" evidence="2">
    <location>
        <begin position="98"/>
        <end position="121"/>
    </location>
</feature>
<accession>A0A2P8R232</accession>
<evidence type="ECO:0000256" key="1">
    <source>
        <dbReference type="SAM" id="MobiDB-lite"/>
    </source>
</evidence>
<dbReference type="Proteomes" id="UP000240535">
    <property type="component" value="Unassembled WGS sequence"/>
</dbReference>
<keyword evidence="2" id="KW-0472">Membrane</keyword>
<feature type="transmembrane region" description="Helical" evidence="2">
    <location>
        <begin position="133"/>
        <end position="154"/>
    </location>
</feature>
<keyword evidence="4" id="KW-1185">Reference proteome</keyword>
<name>A0A2P8R232_9BACT</name>
<evidence type="ECO:0000313" key="4">
    <source>
        <dbReference type="Proteomes" id="UP000240535"/>
    </source>
</evidence>
<organism evidence="3 4">
    <name type="scientific">Campylobacter blaseri</name>
    <dbReference type="NCBI Taxonomy" id="2042961"/>
    <lineage>
        <taxon>Bacteria</taxon>
        <taxon>Pseudomonadati</taxon>
        <taxon>Campylobacterota</taxon>
        <taxon>Epsilonproteobacteria</taxon>
        <taxon>Campylobacterales</taxon>
        <taxon>Campylobacteraceae</taxon>
        <taxon>Campylobacter</taxon>
    </lineage>
</organism>
<reference evidence="4" key="1">
    <citation type="submission" date="2017-10" db="EMBL/GenBank/DDBJ databases">
        <title>Campylobacter species from seals.</title>
        <authorList>
            <person name="Gilbert M.J."/>
            <person name="Zomer A.L."/>
            <person name="Timmerman A.J."/>
            <person name="Duim B."/>
            <person name="Wagenaar J.A."/>
        </authorList>
    </citation>
    <scope>NUCLEOTIDE SEQUENCE [LARGE SCALE GENOMIC DNA]</scope>
    <source>
        <strain evidence="4">17S00004-5</strain>
    </source>
</reference>
<feature type="transmembrane region" description="Helical" evidence="2">
    <location>
        <begin position="223"/>
        <end position="244"/>
    </location>
</feature>
<dbReference type="RefSeq" id="WP_106870109.1">
    <property type="nucleotide sequence ID" value="NZ_CP053841.1"/>
</dbReference>
<dbReference type="AlphaFoldDB" id="A0A2P8R232"/>
<evidence type="ECO:0000313" key="3">
    <source>
        <dbReference type="EMBL" id="PSM52538.1"/>
    </source>
</evidence>